<dbReference type="EMBL" id="JBAMYC010000017">
    <property type="protein sequence ID" value="MEI1251645.1"/>
    <property type="molecule type" value="Genomic_DNA"/>
</dbReference>
<organism evidence="3 4">
    <name type="scientific">Rhizobium aouanii</name>
    <dbReference type="NCBI Taxonomy" id="3118145"/>
    <lineage>
        <taxon>Bacteria</taxon>
        <taxon>Pseudomonadati</taxon>
        <taxon>Pseudomonadota</taxon>
        <taxon>Alphaproteobacteria</taxon>
        <taxon>Hyphomicrobiales</taxon>
        <taxon>Rhizobiaceae</taxon>
        <taxon>Rhizobium/Agrobacterium group</taxon>
        <taxon>Rhizobium</taxon>
    </lineage>
</organism>
<accession>A0ABU8CS35</accession>
<feature type="compositionally biased region" description="Basic residues" evidence="1">
    <location>
        <begin position="74"/>
        <end position="84"/>
    </location>
</feature>
<proteinExistence type="predicted"/>
<evidence type="ECO:0000259" key="2">
    <source>
        <dbReference type="Pfam" id="PF01844"/>
    </source>
</evidence>
<keyword evidence="4" id="KW-1185">Reference proteome</keyword>
<dbReference type="Pfam" id="PF01844">
    <property type="entry name" value="HNH"/>
    <property type="match status" value="1"/>
</dbReference>
<gene>
    <name evidence="3" type="ORF">V8Q02_27130</name>
</gene>
<dbReference type="CDD" id="cd00085">
    <property type="entry name" value="HNHc"/>
    <property type="match status" value="1"/>
</dbReference>
<reference evidence="3 4" key="1">
    <citation type="submission" date="2024-01" db="EMBL/GenBank/DDBJ databases">
        <title>Draft genome sequences of three bacterial strains isolated from Acacia saligna represent a potential new species within the genus Rhizobium.</title>
        <authorList>
            <person name="Tambong J.T."/>
            <person name="Mnasri B."/>
        </authorList>
    </citation>
    <scope>NUCLEOTIDE SEQUENCE [LARGE SCALE GENOMIC DNA]</scope>
    <source>
        <strain evidence="3 4">1AS12I</strain>
    </source>
</reference>
<sequence>MVLSDKPPHKQPRNAETLVHLRGRSDGGSNNRDNIALACKRCNEERGGMDWLLYTSYRRGEIWELIEYAPPCAHRRRDQHHRPARSPQATTPAARQPVFSGMLAAVHRRLMLINPESQPERMRR</sequence>
<evidence type="ECO:0000313" key="4">
    <source>
        <dbReference type="Proteomes" id="UP001531129"/>
    </source>
</evidence>
<keyword evidence="3" id="KW-0378">Hydrolase</keyword>
<dbReference type="Gene3D" id="1.10.30.50">
    <property type="match status" value="1"/>
</dbReference>
<comment type="caution">
    <text evidence="3">The sequence shown here is derived from an EMBL/GenBank/DDBJ whole genome shotgun (WGS) entry which is preliminary data.</text>
</comment>
<dbReference type="InterPro" id="IPR002711">
    <property type="entry name" value="HNH"/>
</dbReference>
<feature type="region of interest" description="Disordered" evidence="1">
    <location>
        <begin position="1"/>
        <end position="33"/>
    </location>
</feature>
<dbReference type="GO" id="GO:0004519">
    <property type="term" value="F:endonuclease activity"/>
    <property type="evidence" value="ECO:0007669"/>
    <property type="project" value="UniProtKB-KW"/>
</dbReference>
<evidence type="ECO:0000313" key="3">
    <source>
        <dbReference type="EMBL" id="MEI1251645.1"/>
    </source>
</evidence>
<name>A0ABU8CS35_9HYPH</name>
<dbReference type="InterPro" id="IPR003615">
    <property type="entry name" value="HNH_nuc"/>
</dbReference>
<keyword evidence="3" id="KW-0540">Nuclease</keyword>
<protein>
    <submittedName>
        <fullName evidence="3">HNH endonuclease</fullName>
    </submittedName>
</protein>
<feature type="domain" description="HNH" evidence="2">
    <location>
        <begin position="20"/>
        <end position="46"/>
    </location>
</feature>
<keyword evidence="3" id="KW-0255">Endonuclease</keyword>
<dbReference type="RefSeq" id="WP_335914928.1">
    <property type="nucleotide sequence ID" value="NZ_JBAMYB010000017.1"/>
</dbReference>
<feature type="region of interest" description="Disordered" evidence="1">
    <location>
        <begin position="74"/>
        <end position="100"/>
    </location>
</feature>
<evidence type="ECO:0000256" key="1">
    <source>
        <dbReference type="SAM" id="MobiDB-lite"/>
    </source>
</evidence>
<dbReference type="Proteomes" id="UP001531129">
    <property type="component" value="Unassembled WGS sequence"/>
</dbReference>